<feature type="transmembrane region" description="Helical" evidence="2">
    <location>
        <begin position="53"/>
        <end position="71"/>
    </location>
</feature>
<dbReference type="Proteomes" id="UP001279734">
    <property type="component" value="Unassembled WGS sequence"/>
</dbReference>
<evidence type="ECO:0000256" key="2">
    <source>
        <dbReference type="SAM" id="Phobius"/>
    </source>
</evidence>
<keyword evidence="2" id="KW-0472">Membrane</keyword>
<name>A0AAD3Y6P8_NEPGR</name>
<sequence length="174" mass="18994">MEFCRPCYGGNADREGAVFQAADTHAEENGCWLYGSRCWCMMLMPLWPLIRKILVAALFLLLSVCCGFAVVCRMPCFNPAVCVSESGAVSLLDLRVSVADAANKVFTPLMHPKFQQQKAIGTCSTSTAPPPASAQISSRQSSPNFQTHPLPCSQQQQRKFQNGKHQSTPGSTHL</sequence>
<evidence type="ECO:0000256" key="1">
    <source>
        <dbReference type="SAM" id="MobiDB-lite"/>
    </source>
</evidence>
<feature type="compositionally biased region" description="Polar residues" evidence="1">
    <location>
        <begin position="134"/>
        <end position="174"/>
    </location>
</feature>
<keyword evidence="2" id="KW-0812">Transmembrane</keyword>
<comment type="caution">
    <text evidence="3">The sequence shown here is derived from an EMBL/GenBank/DDBJ whole genome shotgun (WGS) entry which is preliminary data.</text>
</comment>
<keyword evidence="4" id="KW-1185">Reference proteome</keyword>
<evidence type="ECO:0008006" key="5">
    <source>
        <dbReference type="Google" id="ProtNLM"/>
    </source>
</evidence>
<dbReference type="AlphaFoldDB" id="A0AAD3Y6P8"/>
<proteinExistence type="predicted"/>
<feature type="region of interest" description="Disordered" evidence="1">
    <location>
        <begin position="122"/>
        <end position="174"/>
    </location>
</feature>
<reference evidence="3" key="1">
    <citation type="submission" date="2023-05" db="EMBL/GenBank/DDBJ databases">
        <title>Nepenthes gracilis genome sequencing.</title>
        <authorList>
            <person name="Fukushima K."/>
        </authorList>
    </citation>
    <scope>NUCLEOTIDE SEQUENCE</scope>
    <source>
        <strain evidence="3">SING2019-196</strain>
    </source>
</reference>
<accession>A0AAD3Y6P8</accession>
<gene>
    <name evidence="3" type="ORF">Nepgr_033566</name>
</gene>
<evidence type="ECO:0000313" key="4">
    <source>
        <dbReference type="Proteomes" id="UP001279734"/>
    </source>
</evidence>
<keyword evidence="2" id="KW-1133">Transmembrane helix</keyword>
<dbReference type="EMBL" id="BSYO01000040">
    <property type="protein sequence ID" value="GMH31722.1"/>
    <property type="molecule type" value="Genomic_DNA"/>
</dbReference>
<protein>
    <recommendedName>
        <fullName evidence="5">Transmembrane protein</fullName>
    </recommendedName>
</protein>
<organism evidence="3 4">
    <name type="scientific">Nepenthes gracilis</name>
    <name type="common">Slender pitcher plant</name>
    <dbReference type="NCBI Taxonomy" id="150966"/>
    <lineage>
        <taxon>Eukaryota</taxon>
        <taxon>Viridiplantae</taxon>
        <taxon>Streptophyta</taxon>
        <taxon>Embryophyta</taxon>
        <taxon>Tracheophyta</taxon>
        <taxon>Spermatophyta</taxon>
        <taxon>Magnoliopsida</taxon>
        <taxon>eudicotyledons</taxon>
        <taxon>Gunneridae</taxon>
        <taxon>Pentapetalae</taxon>
        <taxon>Caryophyllales</taxon>
        <taxon>Nepenthaceae</taxon>
        <taxon>Nepenthes</taxon>
    </lineage>
</organism>
<evidence type="ECO:0000313" key="3">
    <source>
        <dbReference type="EMBL" id="GMH31722.1"/>
    </source>
</evidence>